<dbReference type="EMBL" id="JAKNJB010000014">
    <property type="protein sequence ID" value="MCG4527336.1"/>
    <property type="molecule type" value="Genomic_DNA"/>
</dbReference>
<protein>
    <submittedName>
        <fullName evidence="1">Uncharacterized protein</fullName>
    </submittedName>
</protein>
<proteinExistence type="predicted"/>
<evidence type="ECO:0000313" key="1">
    <source>
        <dbReference type="EMBL" id="MCG4527336.1"/>
    </source>
</evidence>
<accession>A0ABS9M993</accession>
<dbReference type="Proteomes" id="UP001200313">
    <property type="component" value="Unassembled WGS sequence"/>
</dbReference>
<gene>
    <name evidence="1" type="ORF">L0P79_09625</name>
</gene>
<comment type="caution">
    <text evidence="1">The sequence shown here is derived from an EMBL/GenBank/DDBJ whole genome shotgun (WGS) entry which is preliminary data.</text>
</comment>
<name>A0ABS9M993_9FIRM</name>
<keyword evidence="2" id="KW-1185">Reference proteome</keyword>
<sequence>MDEKRYELVEIQVDAELLEQLEAVIAPMGLTPEMLAVKFFEFCVDPATQELAISLLLKWKAEQEAEGENLGGGL</sequence>
<dbReference type="RefSeq" id="WP_119345549.1">
    <property type="nucleotide sequence ID" value="NZ_JAKNJB010000014.1"/>
</dbReference>
<evidence type="ECO:0000313" key="2">
    <source>
        <dbReference type="Proteomes" id="UP001200313"/>
    </source>
</evidence>
<organism evidence="1 2">
    <name type="scientific">Intestinimonas massiliensis</name>
    <name type="common">ex Afouda et al. 2020</name>
    <dbReference type="NCBI Taxonomy" id="1673721"/>
    <lineage>
        <taxon>Bacteria</taxon>
        <taxon>Bacillati</taxon>
        <taxon>Bacillota</taxon>
        <taxon>Clostridia</taxon>
        <taxon>Eubacteriales</taxon>
        <taxon>Intestinimonas</taxon>
    </lineage>
</organism>
<reference evidence="1 2" key="1">
    <citation type="submission" date="2022-01" db="EMBL/GenBank/DDBJ databases">
        <title>Collection of gut derived symbiotic bacterial strains cultured from healthy donors.</title>
        <authorList>
            <person name="Lin H."/>
            <person name="Kohout C."/>
            <person name="Waligurski E."/>
            <person name="Pamer E.G."/>
        </authorList>
    </citation>
    <scope>NUCLEOTIDE SEQUENCE [LARGE SCALE GENOMIC DNA]</scope>
    <source>
        <strain evidence="1 2">DFI.3.7</strain>
    </source>
</reference>